<gene>
    <name evidence="1" type="ORF">NTEN_LOCUS11675</name>
</gene>
<feature type="non-terminal residue" evidence="1">
    <location>
        <position position="1"/>
    </location>
</feature>
<reference evidence="1 2" key="1">
    <citation type="submission" date="2020-02" db="EMBL/GenBank/DDBJ databases">
        <authorList>
            <person name="Ferguson B K."/>
        </authorList>
    </citation>
    <scope>NUCLEOTIDE SEQUENCE [LARGE SCALE GENOMIC DNA]</scope>
</reference>
<proteinExistence type="predicted"/>
<organism evidence="1 2">
    <name type="scientific">Nesidiocoris tenuis</name>
    <dbReference type="NCBI Taxonomy" id="355587"/>
    <lineage>
        <taxon>Eukaryota</taxon>
        <taxon>Metazoa</taxon>
        <taxon>Ecdysozoa</taxon>
        <taxon>Arthropoda</taxon>
        <taxon>Hexapoda</taxon>
        <taxon>Insecta</taxon>
        <taxon>Pterygota</taxon>
        <taxon>Neoptera</taxon>
        <taxon>Paraneoptera</taxon>
        <taxon>Hemiptera</taxon>
        <taxon>Heteroptera</taxon>
        <taxon>Panheteroptera</taxon>
        <taxon>Cimicomorpha</taxon>
        <taxon>Miridae</taxon>
        <taxon>Dicyphina</taxon>
        <taxon>Nesidiocoris</taxon>
    </lineage>
</organism>
<dbReference type="Proteomes" id="UP000479000">
    <property type="component" value="Unassembled WGS sequence"/>
</dbReference>
<dbReference type="AlphaFoldDB" id="A0A6H5GTU3"/>
<name>A0A6H5GTU3_9HEMI</name>
<evidence type="ECO:0000313" key="1">
    <source>
        <dbReference type="EMBL" id="CAB0006198.1"/>
    </source>
</evidence>
<sequence length="73" mass="8612">SKWEYCHRPEIKNRNGASKKEINFTHYSKSLPEHVSVVIYKNGHSSLNFKRFFKFLKLKCLSRQDLTPCLIGI</sequence>
<protein>
    <submittedName>
        <fullName evidence="1">Uncharacterized protein</fullName>
    </submittedName>
</protein>
<evidence type="ECO:0000313" key="2">
    <source>
        <dbReference type="Proteomes" id="UP000479000"/>
    </source>
</evidence>
<keyword evidence="2" id="KW-1185">Reference proteome</keyword>
<accession>A0A6H5GTU3</accession>
<dbReference type="EMBL" id="CADCXU010017434">
    <property type="protein sequence ID" value="CAB0006198.1"/>
    <property type="molecule type" value="Genomic_DNA"/>
</dbReference>